<dbReference type="GO" id="GO:0016491">
    <property type="term" value="F:oxidoreductase activity"/>
    <property type="evidence" value="ECO:0007669"/>
    <property type="project" value="UniProtKB-KW"/>
</dbReference>
<dbReference type="InterPro" id="IPR029061">
    <property type="entry name" value="THDP-binding"/>
</dbReference>
<comment type="subunit">
    <text evidence="1">Heterotetramer of one alpha, one beta, one delta and one gamma chain.</text>
</comment>
<dbReference type="SUPFAM" id="SSF52518">
    <property type="entry name" value="Thiamin diphosphate-binding fold (THDP-binding)"/>
    <property type="match status" value="1"/>
</dbReference>
<dbReference type="PANTHER" id="PTHR32154">
    <property type="entry name" value="PYRUVATE-FLAVODOXIN OXIDOREDUCTASE-RELATED"/>
    <property type="match status" value="1"/>
</dbReference>
<dbReference type="Proteomes" id="UP000732298">
    <property type="component" value="Unassembled WGS sequence"/>
</dbReference>
<dbReference type="AlphaFoldDB" id="A0A8T3YKX7"/>
<comment type="caution">
    <text evidence="5">The sequence shown here is derived from an EMBL/GenBank/DDBJ whole genome shotgun (WGS) entry which is preliminary data.</text>
</comment>
<dbReference type="Pfam" id="PF17147">
    <property type="entry name" value="PFOR_II"/>
    <property type="match status" value="1"/>
</dbReference>
<dbReference type="PANTHER" id="PTHR32154:SF0">
    <property type="entry name" value="PYRUVATE-FLAVODOXIN OXIDOREDUCTASE-RELATED"/>
    <property type="match status" value="1"/>
</dbReference>
<feature type="domain" description="Pyruvate:ferredoxin oxidoreductase core" evidence="4">
    <location>
        <begin position="256"/>
        <end position="355"/>
    </location>
</feature>
<evidence type="ECO:0000259" key="4">
    <source>
        <dbReference type="Pfam" id="PF17147"/>
    </source>
</evidence>
<dbReference type="InterPro" id="IPR009014">
    <property type="entry name" value="Transketo_C/PFOR_II"/>
</dbReference>
<keyword evidence="5" id="KW-0670">Pyruvate</keyword>
<dbReference type="FunFam" id="3.40.50.970:FF:000012">
    <property type="entry name" value="Pyruvate:ferredoxin (Flavodoxin) oxidoreductase"/>
    <property type="match status" value="1"/>
</dbReference>
<dbReference type="EMBL" id="JACQPB010000005">
    <property type="protein sequence ID" value="MBI4209966.1"/>
    <property type="molecule type" value="Genomic_DNA"/>
</dbReference>
<gene>
    <name evidence="5" type="primary">porA</name>
    <name evidence="5" type="ORF">HY544_00470</name>
</gene>
<dbReference type="Gene3D" id="3.40.50.970">
    <property type="match status" value="1"/>
</dbReference>
<dbReference type="Gene3D" id="3.40.50.920">
    <property type="match status" value="1"/>
</dbReference>
<dbReference type="GO" id="GO:0044272">
    <property type="term" value="P:sulfur compound biosynthetic process"/>
    <property type="evidence" value="ECO:0007669"/>
    <property type="project" value="UniProtKB-ARBA"/>
</dbReference>
<protein>
    <submittedName>
        <fullName evidence="5">Pyruvate ferredoxin oxidoreductase</fullName>
    </submittedName>
</protein>
<name>A0A8T3YKX7_9ARCH</name>
<evidence type="ECO:0000313" key="5">
    <source>
        <dbReference type="EMBL" id="MBI4209966.1"/>
    </source>
</evidence>
<organism evidence="5 6">
    <name type="scientific">Candidatus Iainarchaeum sp</name>
    <dbReference type="NCBI Taxonomy" id="3101447"/>
    <lineage>
        <taxon>Archaea</taxon>
        <taxon>Candidatus Iainarchaeota</taxon>
        <taxon>Candidatus Iainarchaeia</taxon>
        <taxon>Candidatus Iainarchaeales</taxon>
        <taxon>Candidatus Iainarchaeaceae</taxon>
        <taxon>Candidatus Iainarchaeum</taxon>
    </lineage>
</organism>
<dbReference type="GO" id="GO:0006979">
    <property type="term" value="P:response to oxidative stress"/>
    <property type="evidence" value="ECO:0007669"/>
    <property type="project" value="TreeGrafter"/>
</dbReference>
<dbReference type="GO" id="GO:0006082">
    <property type="term" value="P:organic acid metabolic process"/>
    <property type="evidence" value="ECO:0007669"/>
    <property type="project" value="UniProtKB-ARBA"/>
</dbReference>
<dbReference type="InterPro" id="IPR050722">
    <property type="entry name" value="Pyruvate:ferred/Flavod_OxRd"/>
</dbReference>
<dbReference type="InterPro" id="IPR033412">
    <property type="entry name" value="PFOR_II"/>
</dbReference>
<dbReference type="CDD" id="cd07034">
    <property type="entry name" value="TPP_PYR_PFOR_IOR-alpha_like"/>
    <property type="match status" value="1"/>
</dbReference>
<keyword evidence="2" id="KW-0560">Oxidoreductase</keyword>
<accession>A0A8T3YKX7</accession>
<evidence type="ECO:0000256" key="2">
    <source>
        <dbReference type="ARBA" id="ARBA00023002"/>
    </source>
</evidence>
<sequence length="383" mass="42235">MLKTKEGARVLGEMAVNCKPQVCACYPITPTTHLTEELNRYYSNGRIPEYITVEAEFSAISALIGASAAGSRTFTTTGGQGLLYMHEPLFSAAGMRLPIVMLVGNRAVSSPLNIWNDEQDSISQRDTGWIQIYCKNNQEAVDAIPQAFYVAEKILLPVMVCVDGHYLTHAVEQVDVADEKVVDEFLPPYKYPLKLDPENPVSLGVYANPTHYQIFREDIMKDMEQAKQLLIEAGKKWGKLTGRTYGLVSGYKVKDADRVIVGVGSVMDNVITVVNELREKGEKVGALHLRVFRPFPHEELREALAGRKIGVIDRDISIGGKAPIYLEVLEALSGTKAQVSSFFGGLGGRGIKRTHIREMFEKMKKGPVSQWVATEAPKAAMSG</sequence>
<evidence type="ECO:0000256" key="1">
    <source>
        <dbReference type="ARBA" id="ARBA00011595"/>
    </source>
</evidence>
<dbReference type="InterPro" id="IPR002880">
    <property type="entry name" value="Pyrv_Fd/Flavodoxin_OxRdtase_N"/>
</dbReference>
<dbReference type="SUPFAM" id="SSF52922">
    <property type="entry name" value="TK C-terminal domain-like"/>
    <property type="match status" value="1"/>
</dbReference>
<evidence type="ECO:0000259" key="3">
    <source>
        <dbReference type="Pfam" id="PF01855"/>
    </source>
</evidence>
<reference evidence="5" key="1">
    <citation type="submission" date="2020-07" db="EMBL/GenBank/DDBJ databases">
        <title>Huge and variable diversity of episymbiotic CPR bacteria and DPANN archaea in groundwater ecosystems.</title>
        <authorList>
            <person name="He C.Y."/>
            <person name="Keren R."/>
            <person name="Whittaker M."/>
            <person name="Farag I.F."/>
            <person name="Doudna J."/>
            <person name="Cate J.H.D."/>
            <person name="Banfield J.F."/>
        </authorList>
    </citation>
    <scope>NUCLEOTIDE SEQUENCE</scope>
    <source>
        <strain evidence="5">NC_groundwater_1296_Ag_S-0.2um_52_80</strain>
    </source>
</reference>
<feature type="domain" description="Pyruvate flavodoxin/ferredoxin oxidoreductase pyrimidine binding" evidence="3">
    <location>
        <begin position="15"/>
        <end position="230"/>
    </location>
</feature>
<proteinExistence type="predicted"/>
<evidence type="ECO:0000313" key="6">
    <source>
        <dbReference type="Proteomes" id="UP000732298"/>
    </source>
</evidence>
<dbReference type="Pfam" id="PF01855">
    <property type="entry name" value="POR_N"/>
    <property type="match status" value="1"/>
</dbReference>